<comment type="similarity">
    <text evidence="2 15">Belongs to the Cob(I)alamin adenosyltransferase family.</text>
</comment>
<evidence type="ECO:0000256" key="14">
    <source>
        <dbReference type="ARBA" id="ARBA00048692"/>
    </source>
</evidence>
<dbReference type="STRING" id="1073423.SAMN04488700_1049"/>
<accession>A0A1X7MYY0</accession>
<organism evidence="17 18">
    <name type="scientific">Carnobacterium iners</name>
    <dbReference type="NCBI Taxonomy" id="1073423"/>
    <lineage>
        <taxon>Bacteria</taxon>
        <taxon>Bacillati</taxon>
        <taxon>Bacillota</taxon>
        <taxon>Bacilli</taxon>
        <taxon>Lactobacillales</taxon>
        <taxon>Carnobacteriaceae</taxon>
        <taxon>Carnobacterium</taxon>
    </lineage>
</organism>
<evidence type="ECO:0000256" key="5">
    <source>
        <dbReference type="ARBA" id="ARBA00020963"/>
    </source>
</evidence>
<evidence type="ECO:0000256" key="10">
    <source>
        <dbReference type="ARBA" id="ARBA00031529"/>
    </source>
</evidence>
<dbReference type="PANTHER" id="PTHR12213">
    <property type="entry name" value="CORRINOID ADENOSYLTRANSFERASE"/>
    <property type="match status" value="1"/>
</dbReference>
<evidence type="ECO:0000256" key="12">
    <source>
        <dbReference type="ARBA" id="ARBA00033354"/>
    </source>
</evidence>
<dbReference type="GO" id="GO:0008817">
    <property type="term" value="F:corrinoid adenosyltransferase activity"/>
    <property type="evidence" value="ECO:0007669"/>
    <property type="project" value="UniProtKB-UniRule"/>
</dbReference>
<comment type="catalytic activity">
    <reaction evidence="13 15">
        <text>2 cob(II)yrinate a,c diamide + reduced [electron-transfer flavoprotein] + 2 ATP = 2 adenosylcob(III)yrinate a,c-diamide + 2 triphosphate + oxidized [electron-transfer flavoprotein] + 3 H(+)</text>
        <dbReference type="Rhea" id="RHEA:11528"/>
        <dbReference type="Rhea" id="RHEA-COMP:10685"/>
        <dbReference type="Rhea" id="RHEA-COMP:10686"/>
        <dbReference type="ChEBI" id="CHEBI:15378"/>
        <dbReference type="ChEBI" id="CHEBI:18036"/>
        <dbReference type="ChEBI" id="CHEBI:30616"/>
        <dbReference type="ChEBI" id="CHEBI:57692"/>
        <dbReference type="ChEBI" id="CHEBI:58307"/>
        <dbReference type="ChEBI" id="CHEBI:58503"/>
        <dbReference type="ChEBI" id="CHEBI:58537"/>
        <dbReference type="EC" id="2.5.1.17"/>
    </reaction>
</comment>
<evidence type="ECO:0000256" key="1">
    <source>
        <dbReference type="ARBA" id="ARBA00005121"/>
    </source>
</evidence>
<evidence type="ECO:0000256" key="9">
    <source>
        <dbReference type="ARBA" id="ARBA00022840"/>
    </source>
</evidence>
<dbReference type="SUPFAM" id="SSF89028">
    <property type="entry name" value="Cobalamin adenosyltransferase-like"/>
    <property type="match status" value="1"/>
</dbReference>
<evidence type="ECO:0000256" key="11">
    <source>
        <dbReference type="ARBA" id="ARBA00033334"/>
    </source>
</evidence>
<dbReference type="EMBL" id="FXBJ01000002">
    <property type="protein sequence ID" value="SMH29311.1"/>
    <property type="molecule type" value="Genomic_DNA"/>
</dbReference>
<evidence type="ECO:0000256" key="6">
    <source>
        <dbReference type="ARBA" id="ARBA00022573"/>
    </source>
</evidence>
<dbReference type="NCBIfam" id="TIGR00636">
    <property type="entry name" value="PduO_Nterm"/>
    <property type="match status" value="1"/>
</dbReference>
<evidence type="ECO:0000259" key="16">
    <source>
        <dbReference type="Pfam" id="PF01923"/>
    </source>
</evidence>
<feature type="domain" description="Cobalamin adenosyltransferase-like" evidence="16">
    <location>
        <begin position="3"/>
        <end position="166"/>
    </location>
</feature>
<keyword evidence="7 15" id="KW-0808">Transferase</keyword>
<dbReference type="OrthoDB" id="9778896at2"/>
<evidence type="ECO:0000313" key="18">
    <source>
        <dbReference type="Proteomes" id="UP000193435"/>
    </source>
</evidence>
<dbReference type="RefSeq" id="WP_085559245.1">
    <property type="nucleotide sequence ID" value="NZ_FOAH01000001.1"/>
</dbReference>
<sequence>MQIYTKRGDYGNTNLIGGRTISKDAIRVESYGTLDELNSLVGVIISQMTKEELVLKEELAEIQLLLFDCGTDLAMLEGTKDYLITKEAVEWLESRIDDYSTEPPAIEKFVLPGGHPVASFLHLARTVTRRAERIIVSLGKTEKINPVVMIFINRLSDYFFAIARVVNSRKGVKEPFYEKGGKVFHSELKKETIPKTHY</sequence>
<dbReference type="PANTHER" id="PTHR12213:SF0">
    <property type="entry name" value="CORRINOID ADENOSYLTRANSFERASE MMAB"/>
    <property type="match status" value="1"/>
</dbReference>
<keyword evidence="8 15" id="KW-0547">Nucleotide-binding</keyword>
<comment type="catalytic activity">
    <reaction evidence="14 15">
        <text>2 cob(II)alamin + reduced [electron-transfer flavoprotein] + 2 ATP = 2 adenosylcob(III)alamin + 2 triphosphate + oxidized [electron-transfer flavoprotein] + 3 H(+)</text>
        <dbReference type="Rhea" id="RHEA:28671"/>
        <dbReference type="Rhea" id="RHEA-COMP:10685"/>
        <dbReference type="Rhea" id="RHEA-COMP:10686"/>
        <dbReference type="ChEBI" id="CHEBI:15378"/>
        <dbReference type="ChEBI" id="CHEBI:16304"/>
        <dbReference type="ChEBI" id="CHEBI:18036"/>
        <dbReference type="ChEBI" id="CHEBI:18408"/>
        <dbReference type="ChEBI" id="CHEBI:30616"/>
        <dbReference type="ChEBI" id="CHEBI:57692"/>
        <dbReference type="ChEBI" id="CHEBI:58307"/>
        <dbReference type="EC" id="2.5.1.17"/>
    </reaction>
</comment>
<protein>
    <recommendedName>
        <fullName evidence="5 15">Corrinoid adenosyltransferase</fullName>
        <ecNumber evidence="4 15">2.5.1.17</ecNumber>
    </recommendedName>
    <alternativeName>
        <fullName evidence="10 15">Cob(II)alamin adenosyltransferase</fullName>
    </alternativeName>
    <alternativeName>
        <fullName evidence="12 15">Cob(II)yrinic acid a,c-diamide adenosyltransferase</fullName>
    </alternativeName>
    <alternativeName>
        <fullName evidence="11 15">Cobinamide/cobalamin adenosyltransferase</fullName>
    </alternativeName>
</protein>
<dbReference type="GO" id="GO:0009236">
    <property type="term" value="P:cobalamin biosynthetic process"/>
    <property type="evidence" value="ECO:0007669"/>
    <property type="project" value="UniProtKB-UniRule"/>
</dbReference>
<evidence type="ECO:0000256" key="2">
    <source>
        <dbReference type="ARBA" id="ARBA00007487"/>
    </source>
</evidence>
<reference evidence="17 18" key="1">
    <citation type="submission" date="2017-04" db="EMBL/GenBank/DDBJ databases">
        <authorList>
            <person name="Afonso C.L."/>
            <person name="Miller P.J."/>
            <person name="Scott M.A."/>
            <person name="Spackman E."/>
            <person name="Goraichik I."/>
            <person name="Dimitrov K.M."/>
            <person name="Suarez D.L."/>
            <person name="Swayne D.E."/>
        </authorList>
    </citation>
    <scope>NUCLEOTIDE SEQUENCE [LARGE SCALE GENOMIC DNA]</scope>
    <source>
        <strain evidence="17 18">LMG26642</strain>
    </source>
</reference>
<proteinExistence type="inferred from homology"/>
<evidence type="ECO:0000256" key="7">
    <source>
        <dbReference type="ARBA" id="ARBA00022679"/>
    </source>
</evidence>
<keyword evidence="6 15" id="KW-0169">Cobalamin biosynthesis</keyword>
<dbReference type="Proteomes" id="UP000193435">
    <property type="component" value="Unassembled WGS sequence"/>
</dbReference>
<dbReference type="InterPro" id="IPR029499">
    <property type="entry name" value="PduO-typ"/>
</dbReference>
<evidence type="ECO:0000256" key="4">
    <source>
        <dbReference type="ARBA" id="ARBA00012454"/>
    </source>
</evidence>
<dbReference type="AlphaFoldDB" id="A0A1X7MYY0"/>
<gene>
    <name evidence="17" type="ORF">SAMN04488700_1049</name>
</gene>
<evidence type="ECO:0000313" key="17">
    <source>
        <dbReference type="EMBL" id="SMH29311.1"/>
    </source>
</evidence>
<dbReference type="Gene3D" id="1.20.1200.10">
    <property type="entry name" value="Cobalamin adenosyltransferase-like"/>
    <property type="match status" value="1"/>
</dbReference>
<keyword evidence="18" id="KW-1185">Reference proteome</keyword>
<evidence type="ECO:0000256" key="8">
    <source>
        <dbReference type="ARBA" id="ARBA00022741"/>
    </source>
</evidence>
<dbReference type="Pfam" id="PF01923">
    <property type="entry name" value="Cob_adeno_trans"/>
    <property type="match status" value="1"/>
</dbReference>
<evidence type="ECO:0000256" key="15">
    <source>
        <dbReference type="RuleBase" id="RU366026"/>
    </source>
</evidence>
<keyword evidence="9 15" id="KW-0067">ATP-binding</keyword>
<comment type="subunit">
    <text evidence="3">Homotrimer.</text>
</comment>
<name>A0A1X7MYY0_9LACT</name>
<evidence type="ECO:0000256" key="3">
    <source>
        <dbReference type="ARBA" id="ARBA00011233"/>
    </source>
</evidence>
<dbReference type="GO" id="GO:0005524">
    <property type="term" value="F:ATP binding"/>
    <property type="evidence" value="ECO:0007669"/>
    <property type="project" value="UniProtKB-UniRule"/>
</dbReference>
<dbReference type="EC" id="2.5.1.17" evidence="4 15"/>
<evidence type="ECO:0000256" key="13">
    <source>
        <dbReference type="ARBA" id="ARBA00048555"/>
    </source>
</evidence>
<dbReference type="UniPathway" id="UPA00148">
    <property type="reaction ID" value="UER00233"/>
</dbReference>
<comment type="pathway">
    <text evidence="1 15">Cofactor biosynthesis; adenosylcobalamin biosynthesis; adenosylcobalamin from cob(II)yrinate a,c-diamide: step 2/7.</text>
</comment>
<dbReference type="InterPro" id="IPR016030">
    <property type="entry name" value="CblAdoTrfase-like"/>
</dbReference>
<dbReference type="InterPro" id="IPR036451">
    <property type="entry name" value="CblAdoTrfase-like_sf"/>
</dbReference>
<dbReference type="FunFam" id="1.20.1200.10:FF:000001">
    <property type="entry name" value="Cob(I)yrinic acid a,c-diamide adenosyltransferase"/>
    <property type="match status" value="1"/>
</dbReference>